<dbReference type="Gene3D" id="3.30.40.210">
    <property type="match status" value="1"/>
</dbReference>
<dbReference type="GO" id="GO:0000993">
    <property type="term" value="F:RNA polymerase II complex binding"/>
    <property type="evidence" value="ECO:0007669"/>
    <property type="project" value="TreeGrafter"/>
</dbReference>
<dbReference type="PANTHER" id="PTHR12882">
    <property type="entry name" value="SUPPRESSOR OF TY 4"/>
    <property type="match status" value="1"/>
</dbReference>
<evidence type="ECO:0000313" key="11">
    <source>
        <dbReference type="Proteomes" id="UP000232323"/>
    </source>
</evidence>
<dbReference type="InterPro" id="IPR022800">
    <property type="entry name" value="Spt4/RpoE2_Znf"/>
</dbReference>
<proteinExistence type="inferred from homology"/>
<evidence type="ECO:0000256" key="6">
    <source>
        <dbReference type="ARBA" id="ARBA00023163"/>
    </source>
</evidence>
<comment type="caution">
    <text evidence="10">The sequence shown here is derived from an EMBL/GenBank/DDBJ whole genome shotgun (WGS) entry which is preliminary data.</text>
</comment>
<keyword evidence="6" id="KW-0804">Transcription</keyword>
<dbReference type="GO" id="GO:0032044">
    <property type="term" value="C:DSIF complex"/>
    <property type="evidence" value="ECO:0007669"/>
    <property type="project" value="TreeGrafter"/>
</dbReference>
<protein>
    <recommendedName>
        <fullName evidence="9">Spt4/RpoE2 zinc finger domain-containing protein</fullName>
    </recommendedName>
</protein>
<dbReference type="FunFam" id="3.30.40.210:FF:000002">
    <property type="entry name" value="Transcription elongation factor SPT4 homolog"/>
    <property type="match status" value="1"/>
</dbReference>
<keyword evidence="4" id="KW-0863">Zinc-finger</keyword>
<comment type="similarity">
    <text evidence="2">Belongs to the SPT4 family.</text>
</comment>
<feature type="domain" description="Spt4/RpoE2 zinc finger" evidence="9">
    <location>
        <begin position="70"/>
        <end position="146"/>
    </location>
</feature>
<dbReference type="STRING" id="1157962.A0A250XNQ8"/>
<evidence type="ECO:0000256" key="3">
    <source>
        <dbReference type="ARBA" id="ARBA00022723"/>
    </source>
</evidence>
<dbReference type="SMART" id="SM01389">
    <property type="entry name" value="Spt4"/>
    <property type="match status" value="1"/>
</dbReference>
<dbReference type="AlphaFoldDB" id="A0A250XNQ8"/>
<name>A0A250XNQ8_9CHLO</name>
<dbReference type="InterPro" id="IPR009287">
    <property type="entry name" value="Spt4"/>
</dbReference>
<evidence type="ECO:0000256" key="7">
    <source>
        <dbReference type="ARBA" id="ARBA00023242"/>
    </source>
</evidence>
<comment type="subcellular location">
    <subcellularLocation>
        <location evidence="1">Nucleus</location>
    </subcellularLocation>
</comment>
<dbReference type="InterPro" id="IPR038510">
    <property type="entry name" value="Spt4_sf"/>
</dbReference>
<dbReference type="Proteomes" id="UP000232323">
    <property type="component" value="Unassembled WGS sequence"/>
</dbReference>
<dbReference type="Pfam" id="PF06093">
    <property type="entry name" value="Spt4"/>
    <property type="match status" value="1"/>
</dbReference>
<evidence type="ECO:0000313" key="10">
    <source>
        <dbReference type="EMBL" id="GAX84542.1"/>
    </source>
</evidence>
<evidence type="ECO:0000256" key="4">
    <source>
        <dbReference type="ARBA" id="ARBA00022771"/>
    </source>
</evidence>
<evidence type="ECO:0000256" key="1">
    <source>
        <dbReference type="ARBA" id="ARBA00004123"/>
    </source>
</evidence>
<dbReference type="CDD" id="cd07973">
    <property type="entry name" value="Spt4"/>
    <property type="match status" value="1"/>
</dbReference>
<keyword evidence="3" id="KW-0479">Metal-binding</keyword>
<evidence type="ECO:0000256" key="5">
    <source>
        <dbReference type="ARBA" id="ARBA00022833"/>
    </source>
</evidence>
<reference evidence="10 11" key="1">
    <citation type="submission" date="2017-08" db="EMBL/GenBank/DDBJ databases">
        <title>Acidophilic green algal genome provides insights into adaptation to an acidic environment.</title>
        <authorList>
            <person name="Hirooka S."/>
            <person name="Hirose Y."/>
            <person name="Kanesaki Y."/>
            <person name="Higuchi S."/>
            <person name="Fujiwara T."/>
            <person name="Onuma R."/>
            <person name="Era A."/>
            <person name="Ohbayashi R."/>
            <person name="Uzuka A."/>
            <person name="Nozaki H."/>
            <person name="Yoshikawa H."/>
            <person name="Miyagishima S.Y."/>
        </authorList>
    </citation>
    <scope>NUCLEOTIDE SEQUENCE [LARGE SCALE GENOMIC DNA]</scope>
    <source>
        <strain evidence="10 11">NIES-2499</strain>
    </source>
</reference>
<keyword evidence="11" id="KW-1185">Reference proteome</keyword>
<dbReference type="InterPro" id="IPR029040">
    <property type="entry name" value="RPABC4/Spt4"/>
</dbReference>
<dbReference type="GO" id="GO:0008270">
    <property type="term" value="F:zinc ion binding"/>
    <property type="evidence" value="ECO:0007669"/>
    <property type="project" value="UniProtKB-KW"/>
</dbReference>
<accession>A0A250XNQ8</accession>
<evidence type="ECO:0000259" key="9">
    <source>
        <dbReference type="SMART" id="SM01389"/>
    </source>
</evidence>
<dbReference type="SUPFAM" id="SSF63393">
    <property type="entry name" value="RNA polymerase subunits"/>
    <property type="match status" value="1"/>
</dbReference>
<comment type="function">
    <text evidence="8">May regulate transcription elongation by RNA polymerase II. May enhance transcriptional pausing at sites proximal to the promoter, which may in turn facilitate the assembly of an elongation competent RNA polymerase II complex.</text>
</comment>
<evidence type="ECO:0000256" key="2">
    <source>
        <dbReference type="ARBA" id="ARBA00010464"/>
    </source>
</evidence>
<dbReference type="PANTHER" id="PTHR12882:SF1">
    <property type="entry name" value="TRANSCRIPTION ELONGATION FACTOR SPT4"/>
    <property type="match status" value="1"/>
</dbReference>
<sequence>MSPNSTYAHARFDVLGVLGSSTSHVWNGLTVYVKPHCHRTMSSLEHAADVPAHKDVNRDPGDYVALNKSLRACFVCRLVKSEAQFVESGCDNCKFLDLEGDRGRVADYTTPNFSGLISVMDPSSSWATKWLHLSKYVPGCYTLMVNEDVPDSLQDILEDRGIKIRTAH</sequence>
<keyword evidence="5" id="KW-0862">Zinc</keyword>
<dbReference type="OrthoDB" id="248751at2759"/>
<organism evidence="10 11">
    <name type="scientific">Chlamydomonas eustigma</name>
    <dbReference type="NCBI Taxonomy" id="1157962"/>
    <lineage>
        <taxon>Eukaryota</taxon>
        <taxon>Viridiplantae</taxon>
        <taxon>Chlorophyta</taxon>
        <taxon>core chlorophytes</taxon>
        <taxon>Chlorophyceae</taxon>
        <taxon>CS clade</taxon>
        <taxon>Chlamydomonadales</taxon>
        <taxon>Chlamydomonadaceae</taxon>
        <taxon>Chlamydomonas</taxon>
    </lineage>
</organism>
<dbReference type="EMBL" id="BEGY01000128">
    <property type="protein sequence ID" value="GAX84542.1"/>
    <property type="molecule type" value="Genomic_DNA"/>
</dbReference>
<gene>
    <name evidence="10" type="ORF">CEUSTIGMA_g11963.t1</name>
</gene>
<dbReference type="GO" id="GO:0140673">
    <property type="term" value="P:transcription elongation-coupled chromatin remodeling"/>
    <property type="evidence" value="ECO:0007669"/>
    <property type="project" value="InterPro"/>
</dbReference>
<evidence type="ECO:0000256" key="8">
    <source>
        <dbReference type="ARBA" id="ARBA00056652"/>
    </source>
</evidence>
<keyword evidence="7" id="KW-0539">Nucleus</keyword>
<dbReference type="GO" id="GO:0006355">
    <property type="term" value="P:regulation of DNA-templated transcription"/>
    <property type="evidence" value="ECO:0007669"/>
    <property type="project" value="InterPro"/>
</dbReference>